<proteinExistence type="predicted"/>
<dbReference type="Gene3D" id="3.40.50.150">
    <property type="entry name" value="Vaccinia Virus protein VP39"/>
    <property type="match status" value="1"/>
</dbReference>
<organism evidence="1 2">
    <name type="scientific">Acidisarcina polymorpha</name>
    <dbReference type="NCBI Taxonomy" id="2211140"/>
    <lineage>
        <taxon>Bacteria</taxon>
        <taxon>Pseudomonadati</taxon>
        <taxon>Acidobacteriota</taxon>
        <taxon>Terriglobia</taxon>
        <taxon>Terriglobales</taxon>
        <taxon>Acidobacteriaceae</taxon>
        <taxon>Acidisarcina</taxon>
    </lineage>
</organism>
<dbReference type="Proteomes" id="UP000253606">
    <property type="component" value="Chromosome"/>
</dbReference>
<evidence type="ECO:0000313" key="2">
    <source>
        <dbReference type="Proteomes" id="UP000253606"/>
    </source>
</evidence>
<evidence type="ECO:0000313" key="1">
    <source>
        <dbReference type="EMBL" id="AXC13428.1"/>
    </source>
</evidence>
<dbReference type="OrthoDB" id="7056009at2"/>
<dbReference type="KEGG" id="abas:ACPOL_4151"/>
<sequence length="280" mass="31243">MTLIDRILDIATRPVPLRTLLLRRLLVRWPVGSYRARLLAGGVNRPPYGWCLYHAALEAKALGHKAMTVVELGVAGGNGLVCLSEHRQFIQRAIGIEVVVAGFDGGNGLPASQDPRDLLYCWPAGSFEMDRAALERRIAGRAELIIGDVRTTLGGWNPRPDAPLGAVLFDLDLYSSTMGGFTLLEKANVLPRIWCYFDDICGYSADATTDRVGEREAVRQFNLAPERDIHKDHLSLAYTFKGMVPEAWHQHIYLYHRVSHPDYNRCLSTIDDHQLPLDAV</sequence>
<name>A0A2Z5G2V1_9BACT</name>
<dbReference type="EMBL" id="CP030840">
    <property type="protein sequence ID" value="AXC13428.1"/>
    <property type="molecule type" value="Genomic_DNA"/>
</dbReference>
<accession>A0A2Z5G2V1</accession>
<reference evidence="1 2" key="1">
    <citation type="journal article" date="2018" name="Front. Microbiol.">
        <title>Hydrolytic Capabilities as a Key to Environmental Success: Chitinolytic and Cellulolytic Acidobacteria From Acidic Sub-arctic Soils and Boreal Peatlands.</title>
        <authorList>
            <person name="Belova S.E."/>
            <person name="Ravin N.V."/>
            <person name="Pankratov T.A."/>
            <person name="Rakitin A.L."/>
            <person name="Ivanova A.A."/>
            <person name="Beletsky A.V."/>
            <person name="Mardanov A.V."/>
            <person name="Sinninghe Damste J.S."/>
            <person name="Dedysh S.N."/>
        </authorList>
    </citation>
    <scope>NUCLEOTIDE SEQUENCE [LARGE SCALE GENOMIC DNA]</scope>
    <source>
        <strain evidence="1 2">SBC82</strain>
    </source>
</reference>
<keyword evidence="2" id="KW-1185">Reference proteome</keyword>
<protein>
    <submittedName>
        <fullName evidence="1">Uncharacterized protein</fullName>
    </submittedName>
</protein>
<gene>
    <name evidence="1" type="ORF">ACPOL_4151</name>
</gene>
<dbReference type="InterPro" id="IPR029063">
    <property type="entry name" value="SAM-dependent_MTases_sf"/>
</dbReference>
<dbReference type="RefSeq" id="WP_114208418.1">
    <property type="nucleotide sequence ID" value="NZ_CP030840.1"/>
</dbReference>
<dbReference type="AlphaFoldDB" id="A0A2Z5G2V1"/>